<proteinExistence type="inferred from homology"/>
<feature type="binding site" evidence="11">
    <location>
        <position position="166"/>
    </location>
    <ligand>
        <name>CTP</name>
        <dbReference type="ChEBI" id="CHEBI:37563"/>
    </ligand>
</feature>
<feature type="binding site" evidence="11">
    <location>
        <position position="166"/>
    </location>
    <ligand>
        <name>ATP</name>
        <dbReference type="ChEBI" id="CHEBI:30616"/>
    </ligand>
</feature>
<feature type="binding site" evidence="11">
    <location>
        <position position="48"/>
    </location>
    <ligand>
        <name>Mg(2+)</name>
        <dbReference type="ChEBI" id="CHEBI:18420"/>
    </ligand>
</feature>
<feature type="binding site" evidence="11">
    <location>
        <position position="33"/>
    </location>
    <ligand>
        <name>ATP</name>
        <dbReference type="ChEBI" id="CHEBI:30616"/>
    </ligand>
</feature>
<evidence type="ECO:0000256" key="9">
    <source>
        <dbReference type="ARBA" id="ARBA00022842"/>
    </source>
</evidence>
<keyword evidence="7 11" id="KW-0692">RNA repair</keyword>
<protein>
    <recommendedName>
        <fullName evidence="11">CCA-adding enzyme</fullName>
        <ecNumber evidence="11">2.7.7.72</ecNumber>
    </recommendedName>
    <alternativeName>
        <fullName evidence="11">CCA tRNA nucleotidyltransferase</fullName>
    </alternativeName>
    <alternativeName>
        <fullName evidence="11">tRNA CCA-pyrophosphorylase</fullName>
    </alternativeName>
    <alternativeName>
        <fullName evidence="11">tRNA adenylyl-/cytidylyl- transferase</fullName>
    </alternativeName>
    <alternativeName>
        <fullName evidence="11">tRNA nucleotidyltransferase</fullName>
    </alternativeName>
    <alternativeName>
        <fullName evidence="11">tRNA-NT</fullName>
    </alternativeName>
</protein>
<comment type="subunit">
    <text evidence="11">Homodimer.</text>
</comment>
<dbReference type="GO" id="GO:0000287">
    <property type="term" value="F:magnesium ion binding"/>
    <property type="evidence" value="ECO:0007669"/>
    <property type="project" value="UniProtKB-UniRule"/>
</dbReference>
<gene>
    <name evidence="11" type="primary">cca</name>
    <name evidence="15" type="ORF">FD02_GL001237</name>
</gene>
<sequence length="396" mass="42714">MMQIDLSAPDFARAIPILQQLEQAGYEAYFVGGSVRDALLHLPIHDVDIATSAYPAEVKQVFARTVDTGIQHGTVMVLLHGTGYEVTTFRTESGYQDFRRPDHVTFVRDLAEDLKRRDFTVNALALRHDGTVVDLFAGLSDLAEHRLRAVGDPHARFHEDALRMMRAVRFESQLGFHIEAATTAAIADNAALLAKISVERVASEFNRLLLGHWRQQGLASLIDTGLAEFAPRLAGQASALQAFAALPATPFASLEIGWTLLSHFLQQAPGPLLKAWKQPNALIAATQHAVTLLAAMPQPSDWQLYEAGEAAVVTATAAQTYLQPDFDAASVQTRYAQLPIHAAADLAINGGTLIQAGVQPGPKLGQTLQRLTQAVVAGELPNTQAALLAASRADPC</sequence>
<keyword evidence="3 11" id="KW-0819">tRNA processing</keyword>
<dbReference type="Gene3D" id="1.20.58.560">
    <property type="match status" value="1"/>
</dbReference>
<dbReference type="PANTHER" id="PTHR46173">
    <property type="entry name" value="CCA TRNA NUCLEOTIDYLTRANSFERASE 1, MITOCHONDRIAL"/>
    <property type="match status" value="1"/>
</dbReference>
<feature type="binding site" evidence="11">
    <location>
        <position position="163"/>
    </location>
    <ligand>
        <name>ATP</name>
        <dbReference type="ChEBI" id="CHEBI:30616"/>
    </ligand>
</feature>
<comment type="catalytic activity">
    <reaction evidence="11">
        <text>a tRNA with a 3' CCA end + 2 CTP + ATP = a tRNA with a 3' CCACCA end + 3 diphosphate</text>
        <dbReference type="Rhea" id="RHEA:76235"/>
        <dbReference type="Rhea" id="RHEA-COMP:10468"/>
        <dbReference type="Rhea" id="RHEA-COMP:18655"/>
        <dbReference type="ChEBI" id="CHEBI:30616"/>
        <dbReference type="ChEBI" id="CHEBI:33019"/>
        <dbReference type="ChEBI" id="CHEBI:37563"/>
        <dbReference type="ChEBI" id="CHEBI:83071"/>
        <dbReference type="ChEBI" id="CHEBI:195187"/>
    </reaction>
</comment>
<feature type="domain" description="CCA-adding enzyme C-terminal" evidence="14">
    <location>
        <begin position="255"/>
        <end position="389"/>
    </location>
</feature>
<organism evidence="15 16">
    <name type="scientific">Lacticaseibacillus nasuensis JCM 17158</name>
    <dbReference type="NCBI Taxonomy" id="1291734"/>
    <lineage>
        <taxon>Bacteria</taxon>
        <taxon>Bacillati</taxon>
        <taxon>Bacillota</taxon>
        <taxon>Bacilli</taxon>
        <taxon>Lactobacillales</taxon>
        <taxon>Lactobacillaceae</taxon>
        <taxon>Lacticaseibacillus</taxon>
    </lineage>
</organism>
<dbReference type="InterPro" id="IPR032810">
    <property type="entry name" value="CCA-adding_enz_C"/>
</dbReference>
<keyword evidence="6 11" id="KW-0547">Nucleotide-binding</keyword>
<evidence type="ECO:0000259" key="12">
    <source>
        <dbReference type="Pfam" id="PF01743"/>
    </source>
</evidence>
<feature type="binding site" evidence="11">
    <location>
        <position position="163"/>
    </location>
    <ligand>
        <name>CTP</name>
        <dbReference type="ChEBI" id="CHEBI:37563"/>
    </ligand>
</feature>
<dbReference type="InterPro" id="IPR032828">
    <property type="entry name" value="PolyA_RNA-bd"/>
</dbReference>
<dbReference type="InterPro" id="IPR050264">
    <property type="entry name" value="Bact_CCA-adding_enz_type3_sf"/>
</dbReference>
<dbReference type="Pfam" id="PF13735">
    <property type="entry name" value="tRNA_NucTran2_2"/>
    <property type="match status" value="1"/>
</dbReference>
<evidence type="ECO:0000256" key="3">
    <source>
        <dbReference type="ARBA" id="ARBA00022694"/>
    </source>
</evidence>
<feature type="binding site" evidence="11">
    <location>
        <position position="169"/>
    </location>
    <ligand>
        <name>CTP</name>
        <dbReference type="ChEBI" id="CHEBI:37563"/>
    </ligand>
</feature>
<evidence type="ECO:0000256" key="2">
    <source>
        <dbReference type="ARBA" id="ARBA00022679"/>
    </source>
</evidence>
<accession>A0A0R1JVW1</accession>
<comment type="miscellaneous">
    <text evidence="11">A single active site specifically recognizes both ATP and CTP and is responsible for their addition.</text>
</comment>
<evidence type="ECO:0000256" key="10">
    <source>
        <dbReference type="ARBA" id="ARBA00022884"/>
    </source>
</evidence>
<keyword evidence="4 11" id="KW-0548">Nucleotidyltransferase</keyword>
<dbReference type="SUPFAM" id="SSF81301">
    <property type="entry name" value="Nucleotidyltransferase"/>
    <property type="match status" value="1"/>
</dbReference>
<feature type="domain" description="Poly A polymerase head" evidence="12">
    <location>
        <begin position="28"/>
        <end position="148"/>
    </location>
</feature>
<feature type="binding site" evidence="11">
    <location>
        <position position="36"/>
    </location>
    <ligand>
        <name>ATP</name>
        <dbReference type="ChEBI" id="CHEBI:30616"/>
    </ligand>
</feature>
<feature type="domain" description="tRNA nucleotidyltransferase/poly(A) polymerase RNA and SrmB- binding" evidence="13">
    <location>
        <begin position="175"/>
        <end position="229"/>
    </location>
</feature>
<dbReference type="SUPFAM" id="SSF81891">
    <property type="entry name" value="Poly A polymerase C-terminal region-like"/>
    <property type="match status" value="1"/>
</dbReference>
<name>A0A0R1JVW1_9LACO</name>
<comment type="cofactor">
    <cofactor evidence="1 11">
        <name>Mg(2+)</name>
        <dbReference type="ChEBI" id="CHEBI:18420"/>
    </cofactor>
</comment>
<feature type="binding site" evidence="11">
    <location>
        <position position="117"/>
    </location>
    <ligand>
        <name>CTP</name>
        <dbReference type="ChEBI" id="CHEBI:37563"/>
    </ligand>
</feature>
<dbReference type="GO" id="GO:0004810">
    <property type="term" value="F:CCA tRNA nucleotidyltransferase activity"/>
    <property type="evidence" value="ECO:0007669"/>
    <property type="project" value="UniProtKB-UniRule"/>
</dbReference>
<evidence type="ECO:0000256" key="8">
    <source>
        <dbReference type="ARBA" id="ARBA00022840"/>
    </source>
</evidence>
<evidence type="ECO:0000256" key="1">
    <source>
        <dbReference type="ARBA" id="ARBA00001946"/>
    </source>
</evidence>
<dbReference type="GO" id="GO:0042245">
    <property type="term" value="P:RNA repair"/>
    <property type="evidence" value="ECO:0007669"/>
    <property type="project" value="UniProtKB-KW"/>
</dbReference>
<dbReference type="PANTHER" id="PTHR46173:SF1">
    <property type="entry name" value="CCA TRNA NUCLEOTIDYLTRANSFERASE 1, MITOCHONDRIAL"/>
    <property type="match status" value="1"/>
</dbReference>
<dbReference type="EMBL" id="AZDJ01000013">
    <property type="protein sequence ID" value="KRK73379.1"/>
    <property type="molecule type" value="Genomic_DNA"/>
</dbReference>
<dbReference type="Gene3D" id="1.10.110.30">
    <property type="match status" value="1"/>
</dbReference>
<keyword evidence="8 11" id="KW-0067">ATP-binding</keyword>
<dbReference type="PATRIC" id="fig|1291734.4.peg.1268"/>
<dbReference type="HAMAP" id="MF_01263">
    <property type="entry name" value="CCA_bact_type3"/>
    <property type="match status" value="1"/>
</dbReference>
<dbReference type="Gene3D" id="3.30.460.10">
    <property type="entry name" value="Beta Polymerase, domain 2"/>
    <property type="match status" value="1"/>
</dbReference>
<feature type="binding site" evidence="11">
    <location>
        <position position="46"/>
    </location>
    <ligand>
        <name>Mg(2+)</name>
        <dbReference type="ChEBI" id="CHEBI:18420"/>
    </ligand>
</feature>
<dbReference type="GO" id="GO:0000049">
    <property type="term" value="F:tRNA binding"/>
    <property type="evidence" value="ECO:0007669"/>
    <property type="project" value="UniProtKB-UniRule"/>
</dbReference>
<feature type="binding site" evidence="11">
    <location>
        <position position="117"/>
    </location>
    <ligand>
        <name>ATP</name>
        <dbReference type="ChEBI" id="CHEBI:30616"/>
    </ligand>
</feature>
<dbReference type="GO" id="GO:0001680">
    <property type="term" value="P:tRNA 3'-terminal CCA addition"/>
    <property type="evidence" value="ECO:0007669"/>
    <property type="project" value="UniProtKB-UniRule"/>
</dbReference>
<keyword evidence="9 11" id="KW-0460">Magnesium</keyword>
<comment type="catalytic activity">
    <reaction evidence="11">
        <text>a tRNA precursor + 2 CTP + ATP = a tRNA with a 3' CCA end + 3 diphosphate</text>
        <dbReference type="Rhea" id="RHEA:14433"/>
        <dbReference type="Rhea" id="RHEA-COMP:10465"/>
        <dbReference type="Rhea" id="RHEA-COMP:10468"/>
        <dbReference type="ChEBI" id="CHEBI:30616"/>
        <dbReference type="ChEBI" id="CHEBI:33019"/>
        <dbReference type="ChEBI" id="CHEBI:37563"/>
        <dbReference type="ChEBI" id="CHEBI:74896"/>
        <dbReference type="ChEBI" id="CHEBI:83071"/>
        <dbReference type="EC" id="2.7.7.72"/>
    </reaction>
</comment>
<feature type="binding site" evidence="11">
    <location>
        <position position="169"/>
    </location>
    <ligand>
        <name>ATP</name>
        <dbReference type="ChEBI" id="CHEBI:30616"/>
    </ligand>
</feature>
<comment type="similarity">
    <text evidence="11">Belongs to the tRNA nucleotidyltransferase/poly(A) polymerase family. Bacterial CCA-adding enzyme type 3 subfamily.</text>
</comment>
<feature type="binding site" evidence="11">
    <location>
        <position position="33"/>
    </location>
    <ligand>
        <name>CTP</name>
        <dbReference type="ChEBI" id="CHEBI:37563"/>
    </ligand>
</feature>
<evidence type="ECO:0000256" key="4">
    <source>
        <dbReference type="ARBA" id="ARBA00022695"/>
    </source>
</evidence>
<evidence type="ECO:0000259" key="13">
    <source>
        <dbReference type="Pfam" id="PF12627"/>
    </source>
</evidence>
<dbReference type="Gene3D" id="1.10.246.80">
    <property type="match status" value="1"/>
</dbReference>
<feature type="binding site" evidence="11">
    <location>
        <position position="160"/>
    </location>
    <ligand>
        <name>CTP</name>
        <dbReference type="ChEBI" id="CHEBI:37563"/>
    </ligand>
</feature>
<dbReference type="InterPro" id="IPR023068">
    <property type="entry name" value="CCA-adding_enz_firmicutes"/>
</dbReference>
<comment type="caution">
    <text evidence="15">The sequence shown here is derived from an EMBL/GenBank/DDBJ whole genome shotgun (WGS) entry which is preliminary data.</text>
</comment>
<dbReference type="Proteomes" id="UP000051804">
    <property type="component" value="Unassembled WGS sequence"/>
</dbReference>
<feature type="binding site" evidence="11">
    <location>
        <position position="160"/>
    </location>
    <ligand>
        <name>ATP</name>
        <dbReference type="ChEBI" id="CHEBI:30616"/>
    </ligand>
</feature>
<dbReference type="GO" id="GO:0160016">
    <property type="term" value="F:CCACCA tRNA nucleotidyltransferase activity"/>
    <property type="evidence" value="ECO:0007669"/>
    <property type="project" value="RHEA"/>
</dbReference>
<keyword evidence="10 11" id="KW-0694">RNA-binding</keyword>
<evidence type="ECO:0000256" key="7">
    <source>
        <dbReference type="ARBA" id="ARBA00022800"/>
    </source>
</evidence>
<dbReference type="STRING" id="1291734.FD02_GL001237"/>
<comment type="function">
    <text evidence="11">Catalyzes the addition and repair of the essential 3'-terminal CCA sequence in tRNAs without using a nucleic acid template. Adds these three nucleotides in the order of C, C, and A to the tRNA nucleotide-73, using CTP and ATP as substrates and producing inorganic pyrophosphate. tRNA 3'-terminal CCA addition is required both for tRNA processing and repair. Also involved in tRNA surveillance by mediating tandem CCA addition to generate a CCACCA at the 3' terminus of unstable tRNAs. While stable tRNAs receive only 3'-terminal CCA, unstable tRNAs are marked with CCACCA and rapidly degraded.</text>
</comment>
<evidence type="ECO:0000256" key="11">
    <source>
        <dbReference type="HAMAP-Rule" id="MF_01263"/>
    </source>
</evidence>
<dbReference type="CDD" id="cd05398">
    <property type="entry name" value="NT_ClassII-CCAase"/>
    <property type="match status" value="1"/>
</dbReference>
<keyword evidence="5 11" id="KW-0479">Metal-binding</keyword>
<evidence type="ECO:0000256" key="6">
    <source>
        <dbReference type="ARBA" id="ARBA00022741"/>
    </source>
</evidence>
<keyword evidence="16" id="KW-1185">Reference proteome</keyword>
<dbReference type="Pfam" id="PF01743">
    <property type="entry name" value="PolyA_pol"/>
    <property type="match status" value="1"/>
</dbReference>
<evidence type="ECO:0000259" key="14">
    <source>
        <dbReference type="Pfam" id="PF13735"/>
    </source>
</evidence>
<dbReference type="Pfam" id="PF12627">
    <property type="entry name" value="PolyA_pol_RNAbd"/>
    <property type="match status" value="1"/>
</dbReference>
<dbReference type="InterPro" id="IPR043519">
    <property type="entry name" value="NT_sf"/>
</dbReference>
<dbReference type="AlphaFoldDB" id="A0A0R1JVW1"/>
<evidence type="ECO:0000313" key="16">
    <source>
        <dbReference type="Proteomes" id="UP000051804"/>
    </source>
</evidence>
<dbReference type="EC" id="2.7.7.72" evidence="11"/>
<evidence type="ECO:0000313" key="15">
    <source>
        <dbReference type="EMBL" id="KRK73379.1"/>
    </source>
</evidence>
<dbReference type="NCBIfam" id="NF009814">
    <property type="entry name" value="PRK13299.1"/>
    <property type="match status" value="1"/>
</dbReference>
<dbReference type="GO" id="GO:0005524">
    <property type="term" value="F:ATP binding"/>
    <property type="evidence" value="ECO:0007669"/>
    <property type="project" value="UniProtKB-UniRule"/>
</dbReference>
<dbReference type="InterPro" id="IPR002646">
    <property type="entry name" value="PolA_pol_head_dom"/>
</dbReference>
<evidence type="ECO:0000256" key="5">
    <source>
        <dbReference type="ARBA" id="ARBA00022723"/>
    </source>
</evidence>
<reference evidence="15 16" key="1">
    <citation type="journal article" date="2015" name="Genome Announc.">
        <title>Expanding the biotechnology potential of lactobacilli through comparative genomics of 213 strains and associated genera.</title>
        <authorList>
            <person name="Sun Z."/>
            <person name="Harris H.M."/>
            <person name="McCann A."/>
            <person name="Guo C."/>
            <person name="Argimon S."/>
            <person name="Zhang W."/>
            <person name="Yang X."/>
            <person name="Jeffery I.B."/>
            <person name="Cooney J.C."/>
            <person name="Kagawa T.F."/>
            <person name="Liu W."/>
            <person name="Song Y."/>
            <person name="Salvetti E."/>
            <person name="Wrobel A."/>
            <person name="Rasinkangas P."/>
            <person name="Parkhill J."/>
            <person name="Rea M.C."/>
            <person name="O'Sullivan O."/>
            <person name="Ritari J."/>
            <person name="Douillard F.P."/>
            <person name="Paul Ross R."/>
            <person name="Yang R."/>
            <person name="Briner A.E."/>
            <person name="Felis G.E."/>
            <person name="de Vos W.M."/>
            <person name="Barrangou R."/>
            <person name="Klaenhammer T.R."/>
            <person name="Caufield P.W."/>
            <person name="Cui Y."/>
            <person name="Zhang H."/>
            <person name="O'Toole P.W."/>
        </authorList>
    </citation>
    <scope>NUCLEOTIDE SEQUENCE [LARGE SCALE GENOMIC DNA]</scope>
    <source>
        <strain evidence="15 16">JCM 17158</strain>
    </source>
</reference>
<keyword evidence="2 11" id="KW-0808">Transferase</keyword>
<feature type="binding site" evidence="11">
    <location>
        <position position="36"/>
    </location>
    <ligand>
        <name>CTP</name>
        <dbReference type="ChEBI" id="CHEBI:37563"/>
    </ligand>
</feature>